<proteinExistence type="predicted"/>
<dbReference type="Gene3D" id="3.40.30.10">
    <property type="entry name" value="Glutaredoxin"/>
    <property type="match status" value="1"/>
</dbReference>
<reference evidence="2 3" key="1">
    <citation type="journal article" date="2014" name="Nature">
        <title>The genomic substrate for adaptive radiation in African cichlid fish.</title>
        <authorList>
            <person name="Brawand D."/>
            <person name="Wagner C.E."/>
            <person name="Li Y.I."/>
            <person name="Malinsky M."/>
            <person name="Keller I."/>
            <person name="Fan S."/>
            <person name="Simakov O."/>
            <person name="Ng A.Y."/>
            <person name="Lim Z.W."/>
            <person name="Bezault E."/>
            <person name="Turner-Maier J."/>
            <person name="Johnson J."/>
            <person name="Alcazar R."/>
            <person name="Noh H.J."/>
            <person name="Russell P."/>
            <person name="Aken B."/>
            <person name="Alfoldi J."/>
            <person name="Amemiya C."/>
            <person name="Azzouzi N."/>
            <person name="Baroiller J.F."/>
            <person name="Barloy-Hubler F."/>
            <person name="Berlin A."/>
            <person name="Bloomquist R."/>
            <person name="Carleton K.L."/>
            <person name="Conte M.A."/>
            <person name="D'Cotta H."/>
            <person name="Eshel O."/>
            <person name="Gaffney L."/>
            <person name="Galibert F."/>
            <person name="Gante H.F."/>
            <person name="Gnerre S."/>
            <person name="Greuter L."/>
            <person name="Guyon R."/>
            <person name="Haddad N.S."/>
            <person name="Haerty W."/>
            <person name="Harris R.M."/>
            <person name="Hofmann H.A."/>
            <person name="Hourlier T."/>
            <person name="Hulata G."/>
            <person name="Jaffe D.B."/>
            <person name="Lara M."/>
            <person name="Lee A.P."/>
            <person name="MacCallum I."/>
            <person name="Mwaiko S."/>
            <person name="Nikaido M."/>
            <person name="Nishihara H."/>
            <person name="Ozouf-Costaz C."/>
            <person name="Penman D.J."/>
            <person name="Przybylski D."/>
            <person name="Rakotomanga M."/>
            <person name="Renn S.C.P."/>
            <person name="Ribeiro F.J."/>
            <person name="Ron M."/>
            <person name="Salzburger W."/>
            <person name="Sanchez-Pulido L."/>
            <person name="Santos M.E."/>
            <person name="Searle S."/>
            <person name="Sharpe T."/>
            <person name="Swofford R."/>
            <person name="Tan F.J."/>
            <person name="Williams L."/>
            <person name="Young S."/>
            <person name="Yin S."/>
            <person name="Okada N."/>
            <person name="Kocher T.D."/>
            <person name="Miska E.A."/>
            <person name="Lander E.S."/>
            <person name="Venkatesh B."/>
            <person name="Fernald R.D."/>
            <person name="Meyer A."/>
            <person name="Ponting C.P."/>
            <person name="Streelman J.T."/>
            <person name="Lindblad-Toh K."/>
            <person name="Seehausen O."/>
            <person name="Di Palma F."/>
        </authorList>
    </citation>
    <scope>NUCLEOTIDE SEQUENCE</scope>
</reference>
<reference evidence="2" key="2">
    <citation type="submission" date="2025-08" db="UniProtKB">
        <authorList>
            <consortium name="Ensembl"/>
        </authorList>
    </citation>
    <scope>IDENTIFICATION</scope>
</reference>
<feature type="domain" description="GST N-terminal" evidence="1">
    <location>
        <begin position="1"/>
        <end position="98"/>
    </location>
</feature>
<keyword evidence="3" id="KW-1185">Reference proteome</keyword>
<evidence type="ECO:0000259" key="1">
    <source>
        <dbReference type="PROSITE" id="PS50404"/>
    </source>
</evidence>
<dbReference type="Proteomes" id="UP000265160">
    <property type="component" value="LG13"/>
</dbReference>
<dbReference type="PROSITE" id="PS50404">
    <property type="entry name" value="GST_NTER"/>
    <property type="match status" value="1"/>
</dbReference>
<dbReference type="Ensembl" id="ENSMZET00005037903.1">
    <property type="protein sequence ID" value="ENSMZEP00005036619.1"/>
    <property type="gene ID" value="ENSMZEG00005027310.1"/>
</dbReference>
<dbReference type="GeneTree" id="ENSGT00940000178688"/>
<name>A0A3P9DQ88_9CICH</name>
<sequence length="98" mass="10968">MPMTLNHWDICRPAQPICILLEYTGEEHEDKYYALFLCLSCRETWAPQTHTTMSASCVCFIYSAVSVQSSFPVTPCCLRAGHCGTDPDSSLPQVLVSY</sequence>
<reference evidence="2" key="3">
    <citation type="submission" date="2025-09" db="UniProtKB">
        <authorList>
            <consortium name="Ensembl"/>
        </authorList>
    </citation>
    <scope>IDENTIFICATION</scope>
</reference>
<dbReference type="AlphaFoldDB" id="A0A3P9DQ88"/>
<organism evidence="2 3">
    <name type="scientific">Maylandia zebra</name>
    <name type="common">zebra mbuna</name>
    <dbReference type="NCBI Taxonomy" id="106582"/>
    <lineage>
        <taxon>Eukaryota</taxon>
        <taxon>Metazoa</taxon>
        <taxon>Chordata</taxon>
        <taxon>Craniata</taxon>
        <taxon>Vertebrata</taxon>
        <taxon>Euteleostomi</taxon>
        <taxon>Actinopterygii</taxon>
        <taxon>Neopterygii</taxon>
        <taxon>Teleostei</taxon>
        <taxon>Neoteleostei</taxon>
        <taxon>Acanthomorphata</taxon>
        <taxon>Ovalentaria</taxon>
        <taxon>Cichlomorphae</taxon>
        <taxon>Cichliformes</taxon>
        <taxon>Cichlidae</taxon>
        <taxon>African cichlids</taxon>
        <taxon>Pseudocrenilabrinae</taxon>
        <taxon>Haplochromini</taxon>
        <taxon>Maylandia</taxon>
        <taxon>Maylandia zebra complex</taxon>
    </lineage>
</organism>
<evidence type="ECO:0000313" key="2">
    <source>
        <dbReference type="Ensembl" id="ENSMZEP00005036619.1"/>
    </source>
</evidence>
<dbReference type="STRING" id="106582.ENSMZEP00005036619"/>
<protein>
    <recommendedName>
        <fullName evidence="1">GST N-terminal domain-containing protein</fullName>
    </recommendedName>
</protein>
<evidence type="ECO:0000313" key="3">
    <source>
        <dbReference type="Proteomes" id="UP000265160"/>
    </source>
</evidence>
<accession>A0A3P9DQ88</accession>
<dbReference type="InterPro" id="IPR004045">
    <property type="entry name" value="Glutathione_S-Trfase_N"/>
</dbReference>